<protein>
    <submittedName>
        <fullName evidence="10">SusC/RagA family TonB-linked outer membrane protein</fullName>
    </submittedName>
</protein>
<dbReference type="SUPFAM" id="SSF49464">
    <property type="entry name" value="Carboxypeptidase regulatory domain-like"/>
    <property type="match status" value="1"/>
</dbReference>
<dbReference type="FunFam" id="2.170.130.10:FF:000008">
    <property type="entry name" value="SusC/RagA family TonB-linked outer membrane protein"/>
    <property type="match status" value="1"/>
</dbReference>
<dbReference type="SUPFAM" id="SSF56935">
    <property type="entry name" value="Porins"/>
    <property type="match status" value="1"/>
</dbReference>
<evidence type="ECO:0000256" key="3">
    <source>
        <dbReference type="ARBA" id="ARBA00022452"/>
    </source>
</evidence>
<dbReference type="Proteomes" id="UP000290848">
    <property type="component" value="Unassembled WGS sequence"/>
</dbReference>
<evidence type="ECO:0000256" key="8">
    <source>
        <dbReference type="SAM" id="MobiDB-lite"/>
    </source>
</evidence>
<dbReference type="InterPro" id="IPR023997">
    <property type="entry name" value="TonB-dep_OMP_SusC/RagA_CS"/>
</dbReference>
<keyword evidence="3 7" id="KW-1134">Transmembrane beta strand</keyword>
<dbReference type="InterPro" id="IPR008969">
    <property type="entry name" value="CarboxyPept-like_regulatory"/>
</dbReference>
<accession>A0A4Q0MA50</accession>
<dbReference type="InterPro" id="IPR018247">
    <property type="entry name" value="EF_Hand_1_Ca_BS"/>
</dbReference>
<feature type="domain" description="Secretin/TonB short N-terminal" evidence="9">
    <location>
        <begin position="46"/>
        <end position="97"/>
    </location>
</feature>
<dbReference type="Gene3D" id="2.60.40.1120">
    <property type="entry name" value="Carboxypeptidase-like, regulatory domain"/>
    <property type="match status" value="1"/>
</dbReference>
<comment type="subcellular location">
    <subcellularLocation>
        <location evidence="1 7">Cell outer membrane</location>
        <topology evidence="1 7">Multi-pass membrane protein</topology>
    </subcellularLocation>
</comment>
<dbReference type="InterPro" id="IPR011662">
    <property type="entry name" value="Secretin/TonB_short_N"/>
</dbReference>
<dbReference type="RefSeq" id="WP_128769191.1">
    <property type="nucleotide sequence ID" value="NZ_RXOC01000005.1"/>
</dbReference>
<feature type="region of interest" description="Disordered" evidence="8">
    <location>
        <begin position="545"/>
        <end position="570"/>
    </location>
</feature>
<dbReference type="PROSITE" id="PS00018">
    <property type="entry name" value="EF_HAND_1"/>
    <property type="match status" value="1"/>
</dbReference>
<keyword evidence="5 7" id="KW-0472">Membrane</keyword>
<evidence type="ECO:0000256" key="7">
    <source>
        <dbReference type="PROSITE-ProRule" id="PRU01360"/>
    </source>
</evidence>
<gene>
    <name evidence="10" type="ORF">EKH83_09555</name>
</gene>
<dbReference type="InterPro" id="IPR036942">
    <property type="entry name" value="Beta-barrel_TonB_sf"/>
</dbReference>
<organism evidence="10 11">
    <name type="scientific">Arcticibacter tournemirensis</name>
    <dbReference type="NCBI Taxonomy" id="699437"/>
    <lineage>
        <taxon>Bacteria</taxon>
        <taxon>Pseudomonadati</taxon>
        <taxon>Bacteroidota</taxon>
        <taxon>Sphingobacteriia</taxon>
        <taxon>Sphingobacteriales</taxon>
        <taxon>Sphingobacteriaceae</taxon>
        <taxon>Arcticibacter</taxon>
    </lineage>
</organism>
<evidence type="ECO:0000259" key="9">
    <source>
        <dbReference type="SMART" id="SM00965"/>
    </source>
</evidence>
<evidence type="ECO:0000313" key="11">
    <source>
        <dbReference type="Proteomes" id="UP000290848"/>
    </source>
</evidence>
<dbReference type="InterPro" id="IPR023996">
    <property type="entry name" value="TonB-dep_OMP_SusC/RagA"/>
</dbReference>
<name>A0A4Q0MA50_9SPHI</name>
<evidence type="ECO:0000256" key="2">
    <source>
        <dbReference type="ARBA" id="ARBA00022448"/>
    </source>
</evidence>
<feature type="compositionally biased region" description="Polar residues" evidence="8">
    <location>
        <begin position="554"/>
        <end position="569"/>
    </location>
</feature>
<evidence type="ECO:0000256" key="5">
    <source>
        <dbReference type="ARBA" id="ARBA00023136"/>
    </source>
</evidence>
<dbReference type="Gene3D" id="2.40.170.20">
    <property type="entry name" value="TonB-dependent receptor, beta-barrel domain"/>
    <property type="match status" value="1"/>
</dbReference>
<dbReference type="InterPro" id="IPR012910">
    <property type="entry name" value="Plug_dom"/>
</dbReference>
<dbReference type="NCBIfam" id="TIGR04056">
    <property type="entry name" value="OMP_RagA_SusC"/>
    <property type="match status" value="1"/>
</dbReference>
<dbReference type="GO" id="GO:0009279">
    <property type="term" value="C:cell outer membrane"/>
    <property type="evidence" value="ECO:0007669"/>
    <property type="project" value="UniProtKB-SubCell"/>
</dbReference>
<dbReference type="Pfam" id="PF07715">
    <property type="entry name" value="Plug"/>
    <property type="match status" value="1"/>
</dbReference>
<evidence type="ECO:0000256" key="4">
    <source>
        <dbReference type="ARBA" id="ARBA00022692"/>
    </source>
</evidence>
<dbReference type="Pfam" id="PF13715">
    <property type="entry name" value="CarbopepD_reg_2"/>
    <property type="match status" value="1"/>
</dbReference>
<sequence length="1126" mass="124212">MKPAIISIMTILVHVTMKSYCQLVSLNEKKTSIENVFKLIEKQTNYSFLYDKQDILQTGLVTVQVNKVSVEKALDICFKDLPLTYKVFQQTIVIKRREEKRAPPVLQKKVSGIVTDEKGNPLPGVNIRIKGTTLGTSAGLNGEYVITLADTITTLVFTYIGFKTEERSASSSPVINVTLQTQSNDLNEVIFIGYGQSSRKDLTGSVGSVKMGEVGKAPVRSFEEALAGRVAGVSASSDDGQPGASVNIVIRGNNSLTQDNSPLYVIDGFPIENPDNNALNPAEIESIEVLKDASSTAIYGARGANGVIVITTRKGKEGSPVISYNGFYGYSQNSRKMELMDGYEYIRYQFERDSANVSNIYFTEGRSLEDFRGQRGIDLQDSLFGSNPFQNHTLSLSGGNKGTRYSISGSALNQDGIMVNSGYDRYQGRLSLDQTVNSRLKVGLNTNYSNLKQYGTSPSLGGNGFYYGNLLYSVWAFRPVSGRLAEVDEDLDSGDEDFLVLQGFNPIKTARNELRQRLSDVLTVNAYGEYRLGEDFKLRVSGGLSRTKGRSETFDNTQTPRGSPLTKSGQDYGVSGSVLYTELNSWLNENTLSYNKTFNSSHHLDALAGFTLQSSKRLGYGFAANHLPNEALGLSGLDEGQPVSVNSTSSVYTLASFLGRINYTYRSKYLFTGSFRTDGSSKFARQNRWSYFPSGAVAWRISEEAFMKALRFVSNAKLRLSYGATGNNRVDDFAYLSRITLPASTGYSYNNQPVKAAGLSELGNVNLKWETTHQTDVGFDLGLFNQRISLETDLYRKVTSDLLLDAAVPGSIGFSTAIRNIGKVQNQGIEVTLNTVNVKGKRFSWASNFNISFNRNKVLALSDNESSRLTTASWNTATTNIPLYIAEVGHPIARFYGFKWEGNYQYSDFDETSPGVYSLKADVPGYTQTRPIQPGDIKYKDVNGDGHVDGDDVTIIGNPNPDFFGGFSNNISYGHFDLNVFFQYSVGNDLINANRIIFEGGGQVNQNMFATYENRWTPTNPNNEYYRTGGGGPATFTYSSRVIEDGSYLKLKTVQLGYNVPSKISSRMKLKSARVYISGQNLFTWTSYQGFDPEVSKFGSSALRPGFDYSVYPNSRTLTFGLNVSL</sequence>
<keyword evidence="6 7" id="KW-0998">Cell outer membrane</keyword>
<evidence type="ECO:0000256" key="6">
    <source>
        <dbReference type="ARBA" id="ARBA00023237"/>
    </source>
</evidence>
<evidence type="ECO:0000313" key="10">
    <source>
        <dbReference type="EMBL" id="RXF70118.1"/>
    </source>
</evidence>
<dbReference type="NCBIfam" id="TIGR04057">
    <property type="entry name" value="SusC_RagA_signa"/>
    <property type="match status" value="1"/>
</dbReference>
<proteinExistence type="inferred from homology"/>
<reference evidence="10 11" key="1">
    <citation type="submission" date="2018-12" db="EMBL/GenBank/DDBJ databases">
        <title>The Draft Genome Sequence of the Soil Bacterium Pedobacter tournemirensis R1.</title>
        <authorList>
            <person name="He J."/>
        </authorList>
    </citation>
    <scope>NUCLEOTIDE SEQUENCE [LARGE SCALE GENOMIC DNA]</scope>
    <source>
        <strain evidence="10 11">R1</strain>
    </source>
</reference>
<dbReference type="Gene3D" id="2.170.130.10">
    <property type="entry name" value="TonB-dependent receptor, plug domain"/>
    <property type="match status" value="1"/>
</dbReference>
<evidence type="ECO:0000256" key="1">
    <source>
        <dbReference type="ARBA" id="ARBA00004571"/>
    </source>
</evidence>
<comment type="caution">
    <text evidence="10">The sequence shown here is derived from an EMBL/GenBank/DDBJ whole genome shotgun (WGS) entry which is preliminary data.</text>
</comment>
<dbReference type="SMART" id="SM00965">
    <property type="entry name" value="STN"/>
    <property type="match status" value="1"/>
</dbReference>
<comment type="similarity">
    <text evidence="7">Belongs to the TonB-dependent receptor family.</text>
</comment>
<keyword evidence="2 7" id="KW-0813">Transport</keyword>
<dbReference type="PROSITE" id="PS52016">
    <property type="entry name" value="TONB_DEPENDENT_REC_3"/>
    <property type="match status" value="1"/>
</dbReference>
<keyword evidence="4 7" id="KW-0812">Transmembrane</keyword>
<dbReference type="InterPro" id="IPR037066">
    <property type="entry name" value="Plug_dom_sf"/>
</dbReference>
<dbReference type="AlphaFoldDB" id="A0A4Q0MA50"/>
<dbReference type="InterPro" id="IPR039426">
    <property type="entry name" value="TonB-dep_rcpt-like"/>
</dbReference>
<dbReference type="EMBL" id="RXOC01000005">
    <property type="protein sequence ID" value="RXF70118.1"/>
    <property type="molecule type" value="Genomic_DNA"/>
</dbReference>